<feature type="compositionally biased region" description="Basic and acidic residues" evidence="1">
    <location>
        <begin position="119"/>
        <end position="132"/>
    </location>
</feature>
<dbReference type="eggNOG" id="ENOG502T5XI">
    <property type="taxonomic scope" value="Eukaryota"/>
</dbReference>
<protein>
    <submittedName>
        <fullName evidence="2">Piso0_002411 protein</fullName>
    </submittedName>
</protein>
<reference evidence="2 3" key="1">
    <citation type="journal article" date="2012" name="G3 (Bethesda)">
        <title>Pichia sorbitophila, an interspecies yeast hybrid reveals early steps of genome resolution following polyploidization.</title>
        <authorList>
            <person name="Leh Louis V."/>
            <person name="Despons L."/>
            <person name="Friedrich A."/>
            <person name="Martin T."/>
            <person name="Durrens P."/>
            <person name="Casaregola S."/>
            <person name="Neuveglise C."/>
            <person name="Fairhead C."/>
            <person name="Marck C."/>
            <person name="Cruz J.A."/>
            <person name="Straub M.L."/>
            <person name="Kugler V."/>
            <person name="Sacerdot C."/>
            <person name="Uzunov Z."/>
            <person name="Thierry A."/>
            <person name="Weiss S."/>
            <person name="Bleykasten C."/>
            <person name="De Montigny J."/>
            <person name="Jacques N."/>
            <person name="Jung P."/>
            <person name="Lemaire M."/>
            <person name="Mallet S."/>
            <person name="Morel G."/>
            <person name="Richard G.F."/>
            <person name="Sarkar A."/>
            <person name="Savel G."/>
            <person name="Schacherer J."/>
            <person name="Seret M.L."/>
            <person name="Talla E."/>
            <person name="Samson G."/>
            <person name="Jubin C."/>
            <person name="Poulain J."/>
            <person name="Vacherie B."/>
            <person name="Barbe V."/>
            <person name="Pelletier E."/>
            <person name="Sherman D.J."/>
            <person name="Westhof E."/>
            <person name="Weissenbach J."/>
            <person name="Baret P.V."/>
            <person name="Wincker P."/>
            <person name="Gaillardin C."/>
            <person name="Dujon B."/>
            <person name="Souciet J.L."/>
        </authorList>
    </citation>
    <scope>NUCLEOTIDE SEQUENCE [LARGE SCALE GENOMIC DNA]</scope>
    <source>
        <strain evidence="3">ATCC MYA-4447 / BCRC 22081 / CBS 7064 / NBRC 10061 / NRRL Y-12695</strain>
    </source>
</reference>
<dbReference type="OrthoDB" id="4095264at2759"/>
<organism evidence="2 3">
    <name type="scientific">Pichia sorbitophila (strain ATCC MYA-4447 / BCRC 22081 / CBS 7064 / NBRC 10061 / NRRL Y-12695)</name>
    <name type="common">Hybrid yeast</name>
    <dbReference type="NCBI Taxonomy" id="559304"/>
    <lineage>
        <taxon>Eukaryota</taxon>
        <taxon>Fungi</taxon>
        <taxon>Dikarya</taxon>
        <taxon>Ascomycota</taxon>
        <taxon>Saccharomycotina</taxon>
        <taxon>Pichiomycetes</taxon>
        <taxon>Debaryomycetaceae</taxon>
        <taxon>Millerozyma</taxon>
    </lineage>
</organism>
<sequence>MSLQISRIPLGIGMSSMLLYQASAVMGNLGSLDSTSEDDSSSGDSSSDSGKGSKDKNNNAEGTTENTEKQGTKTKAQTDTQTTEKDTKATTATEKTNTKTNTNTNTATTDTQTNTATKKTKETGTTKTDDSKTTTGAKGSAKYNQWGFTGDQSVWKAPTTLASGLSGSASKSTHSVHGNKTSNANILRASDNHQYSWKSKFLVGSLIGSALVLNAL</sequence>
<dbReference type="HOGENOM" id="CLU_1454362_0_0_1"/>
<dbReference type="AlphaFoldDB" id="G8YEZ6"/>
<feature type="compositionally biased region" description="Low complexity" evidence="1">
    <location>
        <begin position="89"/>
        <end position="117"/>
    </location>
</feature>
<dbReference type="EMBL" id="FO082051">
    <property type="protein sequence ID" value="CCE81745.1"/>
    <property type="molecule type" value="Genomic_DNA"/>
</dbReference>
<gene>
    <name evidence="2" type="primary">Piso0_002411</name>
    <name evidence="2" type="ORF">GNLVRS01_PISO0I09600g</name>
</gene>
<accession>G8YEZ6</accession>
<dbReference type="Proteomes" id="UP000005222">
    <property type="component" value="Chromosome I"/>
</dbReference>
<dbReference type="OMA" id="LDSWANS"/>
<evidence type="ECO:0000256" key="1">
    <source>
        <dbReference type="SAM" id="MobiDB-lite"/>
    </source>
</evidence>
<dbReference type="InParanoid" id="G8YEZ6"/>
<feature type="region of interest" description="Disordered" evidence="1">
    <location>
        <begin position="30"/>
        <end position="143"/>
    </location>
</feature>
<dbReference type="STRING" id="559304.G8YEZ6"/>
<proteinExistence type="predicted"/>
<evidence type="ECO:0000313" key="2">
    <source>
        <dbReference type="EMBL" id="CCE81745.1"/>
    </source>
</evidence>
<name>G8YEZ6_PICSO</name>
<keyword evidence="3" id="KW-1185">Reference proteome</keyword>
<evidence type="ECO:0000313" key="3">
    <source>
        <dbReference type="Proteomes" id="UP000005222"/>
    </source>
</evidence>